<dbReference type="Gene3D" id="2.20.28.160">
    <property type="match status" value="1"/>
</dbReference>
<gene>
    <name evidence="1" type="ORF">COU32_00485</name>
</gene>
<name>A0A2H0TX36_9BACT</name>
<reference evidence="2" key="1">
    <citation type="submission" date="2017-09" db="EMBL/GenBank/DDBJ databases">
        <title>Depth-based differentiation of microbial function through sediment-hosted aquifers and enrichment of novel symbionts in the deep terrestrial subsurface.</title>
        <authorList>
            <person name="Probst A.J."/>
            <person name="Ladd B."/>
            <person name="Jarett J.K."/>
            <person name="Geller-Mcgrath D.E."/>
            <person name="Sieber C.M.K."/>
            <person name="Emerson J.B."/>
            <person name="Anantharaman K."/>
            <person name="Thomas B.C."/>
            <person name="Malmstrom R."/>
            <person name="Stieglmeier M."/>
            <person name="Klingl A."/>
            <person name="Woyke T."/>
            <person name="Ryan C.M."/>
            <person name="Banfield J.F."/>
        </authorList>
    </citation>
    <scope>NUCLEOTIDE SEQUENCE [LARGE SCALE GENOMIC DNA]</scope>
</reference>
<comment type="caution">
    <text evidence="1">The sequence shown here is derived from an EMBL/GenBank/DDBJ whole genome shotgun (WGS) entry which is preliminary data.</text>
</comment>
<dbReference type="InterPro" id="IPR005906">
    <property type="entry name" value="LysW"/>
</dbReference>
<organism evidence="1 2">
    <name type="scientific">Candidatus Magasanikbacteria bacterium CG10_big_fil_rev_8_21_14_0_10_42_10</name>
    <dbReference type="NCBI Taxonomy" id="1974649"/>
    <lineage>
        <taxon>Bacteria</taxon>
        <taxon>Candidatus Magasanikiibacteriota</taxon>
    </lineage>
</organism>
<dbReference type="Pfam" id="PF21344">
    <property type="entry name" value="Zn_ribbon_LysW"/>
    <property type="match status" value="1"/>
</dbReference>
<accession>A0A2H0TX36</accession>
<sequence length="54" mass="5895">MKLTCNECKNDVDLTLNSDLAVGDMVECQMCGITLEITTIDEDTVKAEIAEEGK</sequence>
<dbReference type="AlphaFoldDB" id="A0A2H0TX36"/>
<dbReference type="Proteomes" id="UP000231530">
    <property type="component" value="Unassembled WGS sequence"/>
</dbReference>
<protein>
    <submittedName>
        <fullName evidence="1">Lysine biosynthesis protein LysW</fullName>
    </submittedName>
</protein>
<evidence type="ECO:0000313" key="1">
    <source>
        <dbReference type="EMBL" id="PIR76711.1"/>
    </source>
</evidence>
<dbReference type="EMBL" id="PFBY01000009">
    <property type="protein sequence ID" value="PIR76711.1"/>
    <property type="molecule type" value="Genomic_DNA"/>
</dbReference>
<evidence type="ECO:0000313" key="2">
    <source>
        <dbReference type="Proteomes" id="UP000231530"/>
    </source>
</evidence>
<proteinExistence type="predicted"/>